<dbReference type="OrthoDB" id="9795854at2"/>
<keyword evidence="1" id="KW-1133">Transmembrane helix</keyword>
<comment type="caution">
    <text evidence="2">The sequence shown here is derived from an EMBL/GenBank/DDBJ whole genome shotgun (WGS) entry which is preliminary data.</text>
</comment>
<evidence type="ECO:0000313" key="2">
    <source>
        <dbReference type="EMBL" id="CDH45247.1"/>
    </source>
</evidence>
<feature type="transmembrane region" description="Helical" evidence="1">
    <location>
        <begin position="79"/>
        <end position="100"/>
    </location>
</feature>
<dbReference type="PANTHER" id="PTHR35867">
    <property type="entry name" value="PROTEIN RSEC"/>
    <property type="match status" value="1"/>
</dbReference>
<dbReference type="EMBL" id="CBTK010000135">
    <property type="protein sequence ID" value="CDH45247.1"/>
    <property type="molecule type" value="Genomic_DNA"/>
</dbReference>
<reference evidence="2 3" key="1">
    <citation type="journal article" date="2014" name="ISME J.">
        <title>Candidatus Competibacter-lineage genomes retrieved from metagenomes reveal functional metabolic diversity.</title>
        <authorList>
            <person name="McIlroy S.J."/>
            <person name="Albertsen M."/>
            <person name="Andresen E.K."/>
            <person name="Saunders A.M."/>
            <person name="Kristiansen R."/>
            <person name="Stokholm-Bjerregaard M."/>
            <person name="Nielsen K.L."/>
            <person name="Nielsen P.H."/>
        </authorList>
    </citation>
    <scope>NUCLEOTIDE SEQUENCE [LARGE SCALE GENOMIC DNA]</scope>
    <source>
        <strain evidence="2 3">Run_B_J11</strain>
    </source>
</reference>
<dbReference type="PIRSF" id="PIRSF004923">
    <property type="entry name" value="RseC"/>
    <property type="match status" value="1"/>
</dbReference>
<dbReference type="Pfam" id="PF04246">
    <property type="entry name" value="RseC_MucC"/>
    <property type="match status" value="1"/>
</dbReference>
<protein>
    <submittedName>
        <fullName evidence="2">Positive regulator of sigma E, RseC/MucC</fullName>
    </submittedName>
</protein>
<gene>
    <name evidence="2" type="ORF">BN874_220017</name>
</gene>
<name>A0A7U7GBR9_9GAMM</name>
<accession>A0A7U7GBR9</accession>
<dbReference type="AlphaFoldDB" id="A0A7U7GBR9"/>
<dbReference type="InterPro" id="IPR026268">
    <property type="entry name" value="RseC"/>
</dbReference>
<sequence>MIEEQAVVVEVGDGYAWVETQRRSACSACATSEGCGTAVLAKAWGDRRARVRAISNLPLQPGDSVIVGLAEGALLGGSLLVYLLPLVLLLGGAILGQTVFTGAGDQPVMLSGAVGLGLGFLVARTWSRRWQDDARFQPVVLRRLAVAAMATGVLSSP</sequence>
<keyword evidence="1" id="KW-0472">Membrane</keyword>
<dbReference type="RefSeq" id="WP_034432763.1">
    <property type="nucleotide sequence ID" value="NZ_CBTK010000135.1"/>
</dbReference>
<dbReference type="InterPro" id="IPR007359">
    <property type="entry name" value="SigmaE_reg_RseC_MucC"/>
</dbReference>
<evidence type="ECO:0000256" key="1">
    <source>
        <dbReference type="SAM" id="Phobius"/>
    </source>
</evidence>
<evidence type="ECO:0000313" key="3">
    <source>
        <dbReference type="Proteomes" id="UP000019184"/>
    </source>
</evidence>
<dbReference type="PANTHER" id="PTHR35867:SF1">
    <property type="entry name" value="PROTEIN RSEC"/>
    <property type="match status" value="1"/>
</dbReference>
<feature type="transmembrane region" description="Helical" evidence="1">
    <location>
        <begin position="106"/>
        <end position="126"/>
    </location>
</feature>
<proteinExistence type="predicted"/>
<dbReference type="Proteomes" id="UP000019184">
    <property type="component" value="Unassembled WGS sequence"/>
</dbReference>
<keyword evidence="3" id="KW-1185">Reference proteome</keyword>
<keyword evidence="1" id="KW-0812">Transmembrane</keyword>
<organism evidence="2 3">
    <name type="scientific">Candidatus Contendobacter odensis Run_B_J11</name>
    <dbReference type="NCBI Taxonomy" id="1400861"/>
    <lineage>
        <taxon>Bacteria</taxon>
        <taxon>Pseudomonadati</taxon>
        <taxon>Pseudomonadota</taxon>
        <taxon>Gammaproteobacteria</taxon>
        <taxon>Candidatus Competibacteraceae</taxon>
        <taxon>Candidatus Contendibacter</taxon>
    </lineage>
</organism>